<dbReference type="GO" id="GO:0051213">
    <property type="term" value="F:dioxygenase activity"/>
    <property type="evidence" value="ECO:0007669"/>
    <property type="project" value="UniProtKB-KW"/>
</dbReference>
<dbReference type="CDD" id="cd04730">
    <property type="entry name" value="NPD_like"/>
    <property type="match status" value="1"/>
</dbReference>
<protein>
    <submittedName>
        <fullName evidence="4">2-nitropropane dioxygenase</fullName>
    </submittedName>
</protein>
<proteinExistence type="predicted"/>
<accession>A0A0R2UAK4</accession>
<sequence>MINKLTSILGCEYPIIQTAMGWVAMPALVAASSNAGAFGFLALATAGPEEAIEMIDETLSLTDKPFGVNFHMFQPGADQIVQAVLDRKIKAVSYSRSPIPDYIKAFKEQGIVCMPTVGALKHAVKAEQLGADVLVIQGSEGGGHTGSTPTTLLLSSVLENVQIPVVAAGGFRDGFGLAASLAWGASGIAMGTRFMMTQESPVPAKTKEAYISAGVEDIKVTKKFDGLPHRLIFNDYIQKIDRSNPFSLFVMSVTSAWKYKQLTKASYGDIMRSFFAMLKGDDLTISQSIMSANSPAIIQKAMVDGSPNEGAMPSGQVAGILTNLPTCNELIQQIMREFNVAATNFKKIEGEKS</sequence>
<dbReference type="EMBL" id="LICS01000007">
    <property type="protein sequence ID" value="KRO96088.1"/>
    <property type="molecule type" value="Genomic_DNA"/>
</dbReference>
<name>A0A0R2UAK4_9GAMM</name>
<dbReference type="PANTHER" id="PTHR32332">
    <property type="entry name" value="2-NITROPROPANE DIOXYGENASE"/>
    <property type="match status" value="1"/>
</dbReference>
<organism evidence="4 5">
    <name type="scientific">SAR86 cluster bacterium BACL1 MAG-120820-bin45</name>
    <dbReference type="NCBI Taxonomy" id="1655612"/>
    <lineage>
        <taxon>Bacteria</taxon>
        <taxon>Pseudomonadati</taxon>
        <taxon>Pseudomonadota</taxon>
        <taxon>Gammaproteobacteria</taxon>
        <taxon>SAR86 cluster</taxon>
    </lineage>
</organism>
<keyword evidence="1" id="KW-0285">Flavoprotein</keyword>
<dbReference type="AlphaFoldDB" id="A0A0R2UAK4"/>
<evidence type="ECO:0000256" key="2">
    <source>
        <dbReference type="ARBA" id="ARBA00022643"/>
    </source>
</evidence>
<dbReference type="InterPro" id="IPR004136">
    <property type="entry name" value="NMO"/>
</dbReference>
<dbReference type="STRING" id="1655612.ABS10_04545"/>
<dbReference type="SUPFAM" id="SSF51412">
    <property type="entry name" value="Inosine monophosphate dehydrogenase (IMPDH)"/>
    <property type="match status" value="1"/>
</dbReference>
<evidence type="ECO:0000313" key="5">
    <source>
        <dbReference type="Proteomes" id="UP000051027"/>
    </source>
</evidence>
<keyword evidence="2" id="KW-0288">FMN</keyword>
<dbReference type="Pfam" id="PF03060">
    <property type="entry name" value="NMO"/>
    <property type="match status" value="2"/>
</dbReference>
<dbReference type="Proteomes" id="UP000051027">
    <property type="component" value="Unassembled WGS sequence"/>
</dbReference>
<comment type="caution">
    <text evidence="4">The sequence shown here is derived from an EMBL/GenBank/DDBJ whole genome shotgun (WGS) entry which is preliminary data.</text>
</comment>
<evidence type="ECO:0000256" key="1">
    <source>
        <dbReference type="ARBA" id="ARBA00022630"/>
    </source>
</evidence>
<keyword evidence="4" id="KW-0223">Dioxygenase</keyword>
<dbReference type="GO" id="GO:0018580">
    <property type="term" value="F:nitronate monooxygenase activity"/>
    <property type="evidence" value="ECO:0007669"/>
    <property type="project" value="InterPro"/>
</dbReference>
<evidence type="ECO:0000256" key="3">
    <source>
        <dbReference type="ARBA" id="ARBA00023002"/>
    </source>
</evidence>
<dbReference type="InterPro" id="IPR013785">
    <property type="entry name" value="Aldolase_TIM"/>
</dbReference>
<reference evidence="4 5" key="1">
    <citation type="submission" date="2015-10" db="EMBL/GenBank/DDBJ databases">
        <title>Metagenome-Assembled Genomes uncover a global brackish microbiome.</title>
        <authorList>
            <person name="Hugerth L.W."/>
            <person name="Larsson J."/>
            <person name="Alneberg J."/>
            <person name="Lindh M.V."/>
            <person name="Legrand C."/>
            <person name="Pinhassi J."/>
            <person name="Andersson A.F."/>
        </authorList>
    </citation>
    <scope>NUCLEOTIDE SEQUENCE [LARGE SCALE GENOMIC DNA]</scope>
    <source>
        <strain evidence="4">BACL1 MAG-120820-bin45</strain>
    </source>
</reference>
<dbReference type="Gene3D" id="3.20.20.70">
    <property type="entry name" value="Aldolase class I"/>
    <property type="match status" value="1"/>
</dbReference>
<dbReference type="PANTHER" id="PTHR32332:SF20">
    <property type="entry name" value="2-NITROPROPANE DIOXYGENASE-LIKE PROTEIN"/>
    <property type="match status" value="1"/>
</dbReference>
<gene>
    <name evidence="4" type="ORF">ABS10_04545</name>
</gene>
<evidence type="ECO:0000313" key="4">
    <source>
        <dbReference type="EMBL" id="KRO96088.1"/>
    </source>
</evidence>
<keyword evidence="3" id="KW-0560">Oxidoreductase</keyword>